<evidence type="ECO:0000256" key="1">
    <source>
        <dbReference type="SAM" id="Phobius"/>
    </source>
</evidence>
<reference evidence="2" key="1">
    <citation type="journal article" date="2021" name="Nat. Microbiol.">
        <title>Cocultivation of an ultrasmall environmental parasitic bacterium with lytic ability against bacteria associated with wastewater foams.</title>
        <authorList>
            <person name="Batinovic S."/>
            <person name="Rose J.J.A."/>
            <person name="Ratcliffe J."/>
            <person name="Seviour R.J."/>
            <person name="Petrovski S."/>
        </authorList>
    </citation>
    <scope>NUCLEOTIDE SEQUENCE</scope>
    <source>
        <strain evidence="2">JR1</strain>
    </source>
</reference>
<keyword evidence="3" id="KW-1185">Reference proteome</keyword>
<dbReference type="EMBL" id="CP045921">
    <property type="protein sequence ID" value="QHN42265.1"/>
    <property type="molecule type" value="Genomic_DNA"/>
</dbReference>
<feature type="transmembrane region" description="Helical" evidence="1">
    <location>
        <begin position="87"/>
        <end position="109"/>
    </location>
</feature>
<evidence type="ECO:0000313" key="2">
    <source>
        <dbReference type="EMBL" id="QHN42265.1"/>
    </source>
</evidence>
<keyword evidence="1" id="KW-1133">Transmembrane helix</keyword>
<dbReference type="AlphaFoldDB" id="A0A857MKJ1"/>
<gene>
    <name evidence="2" type="ORF">GII36_00090</name>
</gene>
<feature type="transmembrane region" description="Helical" evidence="1">
    <location>
        <begin position="130"/>
        <end position="149"/>
    </location>
</feature>
<keyword evidence="1" id="KW-0812">Transmembrane</keyword>
<sequence length="154" mass="15600">MKTKIKQIVHVVGFGIISMSMMIAAFGVFGDTTYASSSCPQGSSGTVNGVTCSGAKECGGVKTAIISCTESGGNDVQNSGILGILKLVVRVLAIGVGVVAVAGIGWGAIQYATAQDNAGQINEAISIIRNVIIGLVAFAFMTVFLNFIVPGGVL</sequence>
<accession>A0A857MKJ1</accession>
<dbReference type="KEGG" id="mama:GII36_00090"/>
<protein>
    <submittedName>
        <fullName evidence="2">Uncharacterized protein</fullName>
    </submittedName>
</protein>
<keyword evidence="1" id="KW-0472">Membrane</keyword>
<proteinExistence type="predicted"/>
<feature type="transmembrane region" description="Helical" evidence="1">
    <location>
        <begin position="7"/>
        <end position="29"/>
    </location>
</feature>
<evidence type="ECO:0000313" key="3">
    <source>
        <dbReference type="Proteomes" id="UP001059824"/>
    </source>
</evidence>
<dbReference type="RefSeq" id="WP_260763471.1">
    <property type="nucleotide sequence ID" value="NZ_CP045921.1"/>
</dbReference>
<name>A0A857MKJ1_9BACT</name>
<organism evidence="2 3">
    <name type="scientific">Candidatus Mycosynbacter amalyticus</name>
    <dbReference type="NCBI Taxonomy" id="2665156"/>
    <lineage>
        <taxon>Bacteria</taxon>
        <taxon>Candidatus Saccharimonadota</taxon>
        <taxon>Candidatus Saccharimonadota incertae sedis</taxon>
        <taxon>Candidatus Mycosynbacter</taxon>
    </lineage>
</organism>
<dbReference type="Proteomes" id="UP001059824">
    <property type="component" value="Chromosome"/>
</dbReference>